<dbReference type="Pfam" id="PF01544">
    <property type="entry name" value="CorA"/>
    <property type="match status" value="1"/>
</dbReference>
<evidence type="ECO:0000256" key="2">
    <source>
        <dbReference type="ARBA" id="ARBA00022692"/>
    </source>
</evidence>
<keyword evidence="2 7" id="KW-0812">Transmembrane</keyword>
<dbReference type="InterPro" id="IPR002110">
    <property type="entry name" value="Ankyrin_rpt"/>
</dbReference>
<dbReference type="Gene3D" id="1.25.40.20">
    <property type="entry name" value="Ankyrin repeat-containing domain"/>
    <property type="match status" value="3"/>
</dbReference>
<organism evidence="8 9">
    <name type="scientific">Aspergillus pseudodeflectus</name>
    <dbReference type="NCBI Taxonomy" id="176178"/>
    <lineage>
        <taxon>Eukaryota</taxon>
        <taxon>Fungi</taxon>
        <taxon>Dikarya</taxon>
        <taxon>Ascomycota</taxon>
        <taxon>Pezizomycotina</taxon>
        <taxon>Eurotiomycetes</taxon>
        <taxon>Eurotiomycetidae</taxon>
        <taxon>Eurotiales</taxon>
        <taxon>Aspergillaceae</taxon>
        <taxon>Aspergillus</taxon>
        <taxon>Aspergillus subgen. Nidulantes</taxon>
    </lineage>
</organism>
<dbReference type="Gene3D" id="1.20.58.340">
    <property type="entry name" value="Magnesium transport protein CorA, transmembrane region"/>
    <property type="match status" value="1"/>
</dbReference>
<reference evidence="8 9" key="1">
    <citation type="submission" date="2024-07" db="EMBL/GenBank/DDBJ databases">
        <title>Section-level genome sequencing and comparative genomics of Aspergillus sections Usti and Cavernicolus.</title>
        <authorList>
            <consortium name="Lawrence Berkeley National Laboratory"/>
            <person name="Nybo J.L."/>
            <person name="Vesth T.C."/>
            <person name="Theobald S."/>
            <person name="Frisvad J.C."/>
            <person name="Larsen T.O."/>
            <person name="Kjaerboelling I."/>
            <person name="Rothschild-Mancinelli K."/>
            <person name="Lyhne E.K."/>
            <person name="Kogle M.E."/>
            <person name="Barry K."/>
            <person name="Clum A."/>
            <person name="Na H."/>
            <person name="Ledsgaard L."/>
            <person name="Lin J."/>
            <person name="Lipzen A."/>
            <person name="Kuo A."/>
            <person name="Riley R."/>
            <person name="Mondo S."/>
            <person name="LaButti K."/>
            <person name="Haridas S."/>
            <person name="Pangalinan J."/>
            <person name="Salamov A.A."/>
            <person name="Simmons B.A."/>
            <person name="Magnuson J.K."/>
            <person name="Chen J."/>
            <person name="Drula E."/>
            <person name="Henrissat B."/>
            <person name="Wiebenga A."/>
            <person name="Lubbers R.J."/>
            <person name="Gomes A.C."/>
            <person name="Macurrencykelacurrency M.R."/>
            <person name="Stajich J."/>
            <person name="Grigoriev I.V."/>
            <person name="Mortensen U.H."/>
            <person name="De vries R.P."/>
            <person name="Baker S.E."/>
            <person name="Andersen M.R."/>
        </authorList>
    </citation>
    <scope>NUCLEOTIDE SEQUENCE [LARGE SCALE GENOMIC DNA]</scope>
    <source>
        <strain evidence="8 9">CBS 756.74</strain>
    </source>
</reference>
<comment type="subcellular location">
    <subcellularLocation>
        <location evidence="1">Membrane</location>
        <topology evidence="1">Multi-pass membrane protein</topology>
    </subcellularLocation>
</comment>
<dbReference type="Proteomes" id="UP001610444">
    <property type="component" value="Unassembled WGS sequence"/>
</dbReference>
<dbReference type="RefSeq" id="XP_070902229.1">
    <property type="nucleotide sequence ID" value="XM_071039145.1"/>
</dbReference>
<gene>
    <name evidence="8" type="ORF">BJX68DRAFT_229985</name>
</gene>
<dbReference type="PROSITE" id="PS50088">
    <property type="entry name" value="ANK_REPEAT"/>
    <property type="match status" value="2"/>
</dbReference>
<keyword evidence="9" id="KW-1185">Reference proteome</keyword>
<feature type="transmembrane region" description="Helical" evidence="7">
    <location>
        <begin position="771"/>
        <end position="792"/>
    </location>
</feature>
<dbReference type="SUPFAM" id="SSF144083">
    <property type="entry name" value="Magnesium transport protein CorA, transmembrane region"/>
    <property type="match status" value="1"/>
</dbReference>
<name>A0ABR4KUX0_9EURO</name>
<dbReference type="GeneID" id="98154309"/>
<evidence type="ECO:0000313" key="8">
    <source>
        <dbReference type="EMBL" id="KAL2856071.1"/>
    </source>
</evidence>
<feature type="repeat" description="ANK" evidence="5">
    <location>
        <begin position="87"/>
        <end position="119"/>
    </location>
</feature>
<accession>A0ABR4KUX0</accession>
<evidence type="ECO:0000256" key="4">
    <source>
        <dbReference type="ARBA" id="ARBA00023136"/>
    </source>
</evidence>
<dbReference type="SMART" id="SM00248">
    <property type="entry name" value="ANK"/>
    <property type="match status" value="6"/>
</dbReference>
<keyword evidence="3 7" id="KW-1133">Transmembrane helix</keyword>
<keyword evidence="4 7" id="KW-0472">Membrane</keyword>
<feature type="transmembrane region" description="Helical" evidence="7">
    <location>
        <begin position="746"/>
        <end position="765"/>
    </location>
</feature>
<dbReference type="PROSITE" id="PS50297">
    <property type="entry name" value="ANK_REP_REGION"/>
    <property type="match status" value="2"/>
</dbReference>
<evidence type="ECO:0000256" key="5">
    <source>
        <dbReference type="PROSITE-ProRule" id="PRU00023"/>
    </source>
</evidence>
<dbReference type="Pfam" id="PF12796">
    <property type="entry name" value="Ank_2"/>
    <property type="match status" value="2"/>
</dbReference>
<dbReference type="InterPro" id="IPR052391">
    <property type="entry name" value="E3_Ligase-Neurotoxin"/>
</dbReference>
<evidence type="ECO:0000256" key="3">
    <source>
        <dbReference type="ARBA" id="ARBA00022989"/>
    </source>
</evidence>
<sequence length="819" mass="92926">MSHSENRSGSELGPPSVEPDTIEDLCKALGGKGVSELSPEFWTRNKGKLDTLHDGQTALSLAAQKKNLGMVETLLKYDADVNAKDVGGRTALSYAAQLLQTEMVKLLLERGANPDKEDDKGRTPVSWVASTNWAPAESPPISPWAGWSTASPIDKCLDLLKKYNANLHQHDKTGRTPLSWAAGKGLVEMVEYLCKDCGTGDAFKPGKNGRSPLPFAAEKQQYGVIATIVERRHSHQDFDKQNRTPLHWLYQEYHDKGGYQQQPRRTKAMENILEYLGFESQPLKRAGNQFRKDDHTPLNKLNESVAGGKTLLAYAVLNNYEELIDALWSRETGISPDIPNSDDGKTARVLALEQATIGQTKFIKHPLFRKDLETAIPAIIQLRIPSILECLLGELPKHTNERSRVAGDALWIIFDDASDGVVLPLLRRLFEVLDAGATDLTQNLRSQKKRLELALGRRPNARELVQTLLENGLDPSIWTRPEDWFERWAAPNECLVKLSRKGKEAKRSSFALEYATGKTLSQEVPDDLDALFMSHKTEAYWGETRFVAGDRYTTHEVQLDFQGLDGIKPCGDDKGIEQPTWGIRWMMKPGADQAVVYESTLRKVWIPDDITDFFTQFLLEFDEKWQAYCDTTNGHLDKHRRNAILNEEGTDQSHLTELAGDIYYLSALRGALHTQVRTIQQGIKEAFDNEDESFRKLHYQLREYKAIYNEHLDRYENLVNTLLQLEYTRHSVQEAGRVNRISSITFIYLPLMFVSSLFGMNIDVLKDNPGWYWYLLFAVLSLGTNQIIHQYLKEQDNGFWHRLLSKVGLRKSRPVQLSV</sequence>
<protein>
    <submittedName>
        <fullName evidence="8">Ankyrin repeat-containing domain protein</fullName>
    </submittedName>
</protein>
<keyword evidence="5" id="KW-0040">ANK repeat</keyword>
<comment type="caution">
    <text evidence="8">The sequence shown here is derived from an EMBL/GenBank/DDBJ whole genome shotgun (WGS) entry which is preliminary data.</text>
</comment>
<dbReference type="EMBL" id="JBFXLR010000008">
    <property type="protein sequence ID" value="KAL2856071.1"/>
    <property type="molecule type" value="Genomic_DNA"/>
</dbReference>
<evidence type="ECO:0000256" key="6">
    <source>
        <dbReference type="SAM" id="MobiDB-lite"/>
    </source>
</evidence>
<dbReference type="InterPro" id="IPR045863">
    <property type="entry name" value="CorA_TM1_TM2"/>
</dbReference>
<dbReference type="InterPro" id="IPR002523">
    <property type="entry name" value="MgTranspt_CorA/ZnTranspt_ZntB"/>
</dbReference>
<dbReference type="InterPro" id="IPR036770">
    <property type="entry name" value="Ankyrin_rpt-contain_sf"/>
</dbReference>
<dbReference type="PANTHER" id="PTHR24133:SF40">
    <property type="entry name" value="ANKYRIN REPEAT DOMAIN 44"/>
    <property type="match status" value="1"/>
</dbReference>
<dbReference type="SUPFAM" id="SSF48403">
    <property type="entry name" value="Ankyrin repeat"/>
    <property type="match status" value="1"/>
</dbReference>
<evidence type="ECO:0000256" key="1">
    <source>
        <dbReference type="ARBA" id="ARBA00004141"/>
    </source>
</evidence>
<evidence type="ECO:0000256" key="7">
    <source>
        <dbReference type="SAM" id="Phobius"/>
    </source>
</evidence>
<dbReference type="PANTHER" id="PTHR24133">
    <property type="entry name" value="ANKYRIN DOMAIN-CONTAINING"/>
    <property type="match status" value="1"/>
</dbReference>
<feature type="repeat" description="ANK" evidence="5">
    <location>
        <begin position="54"/>
        <end position="86"/>
    </location>
</feature>
<proteinExistence type="predicted"/>
<feature type="region of interest" description="Disordered" evidence="6">
    <location>
        <begin position="1"/>
        <end position="22"/>
    </location>
</feature>
<evidence type="ECO:0000313" key="9">
    <source>
        <dbReference type="Proteomes" id="UP001610444"/>
    </source>
</evidence>